<dbReference type="Gene3D" id="3.20.20.80">
    <property type="entry name" value="Glycosidases"/>
    <property type="match status" value="1"/>
</dbReference>
<evidence type="ECO:0000256" key="6">
    <source>
        <dbReference type="SAM" id="SignalP"/>
    </source>
</evidence>
<keyword evidence="6" id="KW-0732">Signal</keyword>
<dbReference type="Pfam" id="PF23915">
    <property type="entry name" value="SusG_C"/>
    <property type="match status" value="1"/>
</dbReference>
<reference evidence="9" key="1">
    <citation type="journal article" date="2019" name="Int. J. Syst. Evol. Microbiol.">
        <title>The Global Catalogue of Microorganisms (GCM) 10K type strain sequencing project: providing services to taxonomists for standard genome sequencing and annotation.</title>
        <authorList>
            <consortium name="The Broad Institute Genomics Platform"/>
            <consortium name="The Broad Institute Genome Sequencing Center for Infectious Disease"/>
            <person name="Wu L."/>
            <person name="Ma J."/>
        </authorList>
    </citation>
    <scope>NUCLEOTIDE SEQUENCE [LARGE SCALE GENOMIC DNA]</scope>
    <source>
        <strain evidence="9">CGMCC 1.16619</strain>
    </source>
</reference>
<evidence type="ECO:0000256" key="1">
    <source>
        <dbReference type="ARBA" id="ARBA00008061"/>
    </source>
</evidence>
<dbReference type="EMBL" id="JBHSNF010000001">
    <property type="protein sequence ID" value="MFC5524738.1"/>
    <property type="molecule type" value="Genomic_DNA"/>
</dbReference>
<comment type="similarity">
    <text evidence="1 4">Belongs to the glycosyl hydrolase 13 family.</text>
</comment>
<feature type="chain" id="PRO_5046753273" description="Alpha-amylase" evidence="6">
    <location>
        <begin position="29"/>
        <end position="529"/>
    </location>
</feature>
<evidence type="ECO:0000256" key="3">
    <source>
        <dbReference type="ARBA" id="ARBA00023295"/>
    </source>
</evidence>
<keyword evidence="5" id="KW-0119">Carbohydrate metabolism</keyword>
<dbReference type="EC" id="3.2.1.1" evidence="5"/>
<dbReference type="Proteomes" id="UP001596114">
    <property type="component" value="Unassembled WGS sequence"/>
</dbReference>
<dbReference type="Gene3D" id="2.60.40.1180">
    <property type="entry name" value="Golgi alpha-mannosidase II"/>
    <property type="match status" value="1"/>
</dbReference>
<dbReference type="Gene3D" id="3.90.400.10">
    <property type="entry name" value="Oligo-1,6-glucosidase, Domain 2"/>
    <property type="match status" value="1"/>
</dbReference>
<protein>
    <recommendedName>
        <fullName evidence="5">Alpha-amylase</fullName>
        <ecNumber evidence="5">3.2.1.1</ecNumber>
    </recommendedName>
</protein>
<evidence type="ECO:0000256" key="4">
    <source>
        <dbReference type="RuleBase" id="RU003615"/>
    </source>
</evidence>
<dbReference type="InterPro" id="IPR056300">
    <property type="entry name" value="SusG-like_C"/>
</dbReference>
<organism evidence="8 9">
    <name type="scientific">Rhodanobacter ginsengisoli</name>
    <dbReference type="NCBI Taxonomy" id="418646"/>
    <lineage>
        <taxon>Bacteria</taxon>
        <taxon>Pseudomonadati</taxon>
        <taxon>Pseudomonadota</taxon>
        <taxon>Gammaproteobacteria</taxon>
        <taxon>Lysobacterales</taxon>
        <taxon>Rhodanobacteraceae</taxon>
        <taxon>Rhodanobacter</taxon>
    </lineage>
</organism>
<dbReference type="SUPFAM" id="SSF51445">
    <property type="entry name" value="(Trans)glycosidases"/>
    <property type="match status" value="1"/>
</dbReference>
<dbReference type="InterPro" id="IPR017853">
    <property type="entry name" value="GH"/>
</dbReference>
<keyword evidence="9" id="KW-1185">Reference proteome</keyword>
<evidence type="ECO:0000256" key="2">
    <source>
        <dbReference type="ARBA" id="ARBA00022801"/>
    </source>
</evidence>
<dbReference type="PANTHER" id="PTHR10357">
    <property type="entry name" value="ALPHA-AMYLASE FAMILY MEMBER"/>
    <property type="match status" value="1"/>
</dbReference>
<comment type="caution">
    <text evidence="8">The sequence shown here is derived from an EMBL/GenBank/DDBJ whole genome shotgun (WGS) entry which is preliminary data.</text>
</comment>
<comment type="catalytic activity">
    <reaction evidence="5">
        <text>Endohydrolysis of (1-&gt;4)-alpha-D-glucosidic linkages in polysaccharides containing three or more (1-&gt;4)-alpha-linked D-glucose units.</text>
        <dbReference type="EC" id="3.2.1.1"/>
    </reaction>
</comment>
<dbReference type="InterPro" id="IPR013780">
    <property type="entry name" value="Glyco_hydro_b"/>
</dbReference>
<name>A0ABW0QJL8_9GAMM</name>
<feature type="signal peptide" evidence="6">
    <location>
        <begin position="1"/>
        <end position="28"/>
    </location>
</feature>
<evidence type="ECO:0000259" key="7">
    <source>
        <dbReference type="SMART" id="SM00642"/>
    </source>
</evidence>
<dbReference type="Pfam" id="PF00128">
    <property type="entry name" value="Alpha-amylase"/>
    <property type="match status" value="1"/>
</dbReference>
<feature type="domain" description="Glycosyl hydrolase family 13 catalytic" evidence="7">
    <location>
        <begin position="50"/>
        <end position="444"/>
    </location>
</feature>
<dbReference type="CDD" id="cd11316">
    <property type="entry name" value="AmyAc_bac2_AmyA"/>
    <property type="match status" value="1"/>
</dbReference>
<dbReference type="SMART" id="SM00642">
    <property type="entry name" value="Aamy"/>
    <property type="match status" value="1"/>
</dbReference>
<dbReference type="SUPFAM" id="SSF51011">
    <property type="entry name" value="Glycosyl hydrolase domain"/>
    <property type="match status" value="1"/>
</dbReference>
<accession>A0ABW0QJL8</accession>
<dbReference type="PANTHER" id="PTHR10357:SF179">
    <property type="entry name" value="NEUTRAL AND BASIC AMINO ACID TRANSPORT PROTEIN RBAT"/>
    <property type="match status" value="1"/>
</dbReference>
<dbReference type="RefSeq" id="WP_377317204.1">
    <property type="nucleotide sequence ID" value="NZ_JBHSNF010000001.1"/>
</dbReference>
<evidence type="ECO:0000313" key="8">
    <source>
        <dbReference type="EMBL" id="MFC5524738.1"/>
    </source>
</evidence>
<dbReference type="InterPro" id="IPR006046">
    <property type="entry name" value="Alpha_amylase"/>
</dbReference>
<evidence type="ECO:0000313" key="9">
    <source>
        <dbReference type="Proteomes" id="UP001596114"/>
    </source>
</evidence>
<evidence type="ECO:0000256" key="5">
    <source>
        <dbReference type="RuleBase" id="RU361134"/>
    </source>
</evidence>
<keyword evidence="3 5" id="KW-0326">Glycosidase</keyword>
<sequence length="529" mass="57827">MLRRPAFASIILCAALLAPAITASSASAAQSVQATTHREPPSASSGVYYEIFVRSWYDTNGDGVGDLDGVTAKLDYLKSLGVSGIWLMPINPSPSYHGYDVTDYYGIDPQYGSMADFERLLAEAHKRGIKVILDLVINHTSNRHPWFVAAQHPQDPHHDWYSWATPGTDLAAASAAGDKAWQALPDGRHYLGIFSRGMPDLDYDTPAVRQEMIKVGQFWMRKGVDGFRLDAARHIYLNFRSQEGDPAVLRKNLAWWQQFMQGVRAVNPDAYVVGEVTEGSWRQLAPWYGALSAVFDFPLANRMIDAARSERAGDLARQLQQRYAAFAATAGQPGADAPFLSNHDQNRVMSQLDGNLAHMRVAAALLLTLPGHPFVYYGEELGMRGVKPDPDLREPMRWDRPADAPGETTWKASTAHAGAAVSVQAEQADPDSLLDTYRTLIGWRREIAALRDGAVRAFAVNNPAIVAYRLDDASSHVLVVHNLSGKAQSVALDAAGGTAYADIARQAVPGVTLAGHRLTLPPYTTAILR</sequence>
<dbReference type="PRINTS" id="PR00110">
    <property type="entry name" value="ALPHAAMYLASE"/>
</dbReference>
<dbReference type="InterPro" id="IPR006047">
    <property type="entry name" value="GH13_cat_dom"/>
</dbReference>
<dbReference type="InterPro" id="IPR045857">
    <property type="entry name" value="O16G_dom_2"/>
</dbReference>
<gene>
    <name evidence="8" type="ORF">ACFPPA_03180</name>
</gene>
<proteinExistence type="inferred from homology"/>
<keyword evidence="2 5" id="KW-0378">Hydrolase</keyword>
<dbReference type="GO" id="GO:0016787">
    <property type="term" value="F:hydrolase activity"/>
    <property type="evidence" value="ECO:0007669"/>
    <property type="project" value="UniProtKB-KW"/>
</dbReference>